<evidence type="ECO:0000313" key="2">
    <source>
        <dbReference type="EMBL" id="QHJ12507.1"/>
    </source>
</evidence>
<dbReference type="Proteomes" id="UP000464524">
    <property type="component" value="Chromosome"/>
</dbReference>
<reference evidence="2 3" key="1">
    <citation type="submission" date="2019-12" db="EMBL/GenBank/DDBJ databases">
        <title>Genome sequencing and assembly of endphytes of Porphyra tenera.</title>
        <authorList>
            <person name="Park J.M."/>
            <person name="Shin R."/>
            <person name="Jo S.H."/>
        </authorList>
    </citation>
    <scope>NUCLEOTIDE SEQUENCE [LARGE SCALE GENOMIC DNA]</scope>
    <source>
        <strain evidence="2 3">GPM4</strain>
    </source>
</reference>
<dbReference type="AlphaFoldDB" id="A0A857JNI2"/>
<name>A0A857JNI2_9ALTE</name>
<protein>
    <submittedName>
        <fullName evidence="2">Uncharacterized protein</fullName>
    </submittedName>
</protein>
<feature type="transmembrane region" description="Helical" evidence="1">
    <location>
        <begin position="65"/>
        <end position="83"/>
    </location>
</feature>
<sequence length="84" mass="9933">MNKKDNGYPYLSADRLSYIYKCGKCRAHIKKGSKACYRCRYEFTEGDVAQMIAEYRANYSKNWHVKVYFVLFMIFILVLLLGLN</sequence>
<organism evidence="2 3">
    <name type="scientific">Paraglaciecola mesophila</name>
    <dbReference type="NCBI Taxonomy" id="197222"/>
    <lineage>
        <taxon>Bacteria</taxon>
        <taxon>Pseudomonadati</taxon>
        <taxon>Pseudomonadota</taxon>
        <taxon>Gammaproteobacteria</taxon>
        <taxon>Alteromonadales</taxon>
        <taxon>Alteromonadaceae</taxon>
        <taxon>Paraglaciecola</taxon>
    </lineage>
</organism>
<keyword evidence="1" id="KW-0812">Transmembrane</keyword>
<keyword evidence="1" id="KW-0472">Membrane</keyword>
<keyword evidence="1" id="KW-1133">Transmembrane helix</keyword>
<gene>
    <name evidence="2" type="ORF">FX988_02764</name>
</gene>
<proteinExistence type="predicted"/>
<dbReference type="KEGG" id="pmes:FX988_02764"/>
<evidence type="ECO:0000256" key="1">
    <source>
        <dbReference type="SAM" id="Phobius"/>
    </source>
</evidence>
<evidence type="ECO:0000313" key="3">
    <source>
        <dbReference type="Proteomes" id="UP000464524"/>
    </source>
</evidence>
<dbReference type="EMBL" id="CP047656">
    <property type="protein sequence ID" value="QHJ12507.1"/>
    <property type="molecule type" value="Genomic_DNA"/>
</dbReference>
<keyword evidence="3" id="KW-1185">Reference proteome</keyword>
<accession>A0A857JNI2</accession>